<dbReference type="GO" id="GO:0015205">
    <property type="term" value="F:nucleobase transmembrane transporter activity"/>
    <property type="evidence" value="ECO:0007669"/>
    <property type="project" value="TreeGrafter"/>
</dbReference>
<feature type="transmembrane region" description="Helical" evidence="7">
    <location>
        <begin position="399"/>
        <end position="420"/>
    </location>
</feature>
<evidence type="ECO:0000313" key="8">
    <source>
        <dbReference type="EMBL" id="KAJ2785936.1"/>
    </source>
</evidence>
<evidence type="ECO:0000256" key="2">
    <source>
        <dbReference type="ARBA" id="ARBA00007965"/>
    </source>
</evidence>
<feature type="transmembrane region" description="Helical" evidence="7">
    <location>
        <begin position="87"/>
        <end position="107"/>
    </location>
</feature>
<dbReference type="PANTHER" id="PTHR10332">
    <property type="entry name" value="EQUILIBRATIVE NUCLEOSIDE TRANSPORTER"/>
    <property type="match status" value="1"/>
</dbReference>
<dbReference type="PANTHER" id="PTHR10332:SF88">
    <property type="entry name" value="EQUILIBRATIVE NUCLEOSIDE TRANSPORTER 1, ISOFORM A"/>
    <property type="match status" value="1"/>
</dbReference>
<feature type="transmembrane region" description="Helical" evidence="7">
    <location>
        <begin position="227"/>
        <end position="248"/>
    </location>
</feature>
<keyword evidence="9" id="KW-1185">Reference proteome</keyword>
<organism evidence="8 9">
    <name type="scientific">Coemansia interrupta</name>
    <dbReference type="NCBI Taxonomy" id="1126814"/>
    <lineage>
        <taxon>Eukaryota</taxon>
        <taxon>Fungi</taxon>
        <taxon>Fungi incertae sedis</taxon>
        <taxon>Zoopagomycota</taxon>
        <taxon>Kickxellomycotina</taxon>
        <taxon>Kickxellomycetes</taxon>
        <taxon>Kickxellales</taxon>
        <taxon>Kickxellaceae</taxon>
        <taxon>Coemansia</taxon>
    </lineage>
</organism>
<keyword evidence="4 7" id="KW-0812">Transmembrane</keyword>
<feature type="transmembrane region" description="Helical" evidence="7">
    <location>
        <begin position="119"/>
        <end position="136"/>
    </location>
</feature>
<evidence type="ECO:0000256" key="3">
    <source>
        <dbReference type="ARBA" id="ARBA00022448"/>
    </source>
</evidence>
<comment type="subcellular location">
    <subcellularLocation>
        <location evidence="1">Membrane</location>
        <topology evidence="1">Multi-pass membrane protein</topology>
    </subcellularLocation>
</comment>
<keyword evidence="5 7" id="KW-1133">Transmembrane helix</keyword>
<dbReference type="PRINTS" id="PR01130">
    <property type="entry name" value="DERENTRNSPRT"/>
</dbReference>
<evidence type="ECO:0000256" key="6">
    <source>
        <dbReference type="ARBA" id="ARBA00023136"/>
    </source>
</evidence>
<accession>A0A9W8LMG1</accession>
<dbReference type="GO" id="GO:0005886">
    <property type="term" value="C:plasma membrane"/>
    <property type="evidence" value="ECO:0007669"/>
    <property type="project" value="TreeGrafter"/>
</dbReference>
<feature type="transmembrane region" description="Helical" evidence="7">
    <location>
        <begin position="48"/>
        <end position="67"/>
    </location>
</feature>
<evidence type="ECO:0000256" key="5">
    <source>
        <dbReference type="ARBA" id="ARBA00022989"/>
    </source>
</evidence>
<name>A0A9W8LMG1_9FUNG</name>
<evidence type="ECO:0000256" key="7">
    <source>
        <dbReference type="SAM" id="Phobius"/>
    </source>
</evidence>
<feature type="transmembrane region" description="Helical" evidence="7">
    <location>
        <begin position="148"/>
        <end position="173"/>
    </location>
</feature>
<protein>
    <recommendedName>
        <fullName evidence="10">Equilibrative nucleoside transporter 1</fullName>
    </recommendedName>
</protein>
<keyword evidence="6 7" id="KW-0472">Membrane</keyword>
<sequence>MNRASSSSRAAQQRRQLFADTDSELSDMDSGAAAAAGGYAGISRSQRITYLLFLGMGLATLLPWNLFISASEFYHYQFAGSAHQATYQNSFSVAYMVTNFVSTLYAMATVTRSDPNKRIFGGLVANTVAYVVGMAMPVMREYRGDVSFYIVTLQLVATAVSSGMLTNSLFALVAHFSPSHVEGVFSGQAVAGLIATVAQLVTAYTVSPPTVALLGTGEADEGLISRTIAYFAFATFVNLTLTLGFLYVRRDPYYQQQSRLAYPSGSEAGGAADEAELLISSAAMTSPLSSGIDAFRTTFKQISGYTYVIVLDFAITLSVYPSVTALVTSTSGFKLLTEWHFLIYNIGDFLGRRVAPSIPVSRVSSLMSIALARILLIPAFFVCHLGFSAWYNWIESDYVFLALVVMLGLTNGYLSTRAAIIAPGLSSHPTIAGSIVAISIGTGLAMGSVLSWPIRAAGCLCSPFGGH</sequence>
<keyword evidence="3" id="KW-0813">Transport</keyword>
<evidence type="ECO:0000256" key="1">
    <source>
        <dbReference type="ARBA" id="ARBA00004141"/>
    </source>
</evidence>
<comment type="caution">
    <text evidence="8">The sequence shown here is derived from an EMBL/GenBank/DDBJ whole genome shotgun (WGS) entry which is preliminary data.</text>
</comment>
<gene>
    <name evidence="8" type="ORF">GGI15_001746</name>
</gene>
<feature type="transmembrane region" description="Helical" evidence="7">
    <location>
        <begin position="432"/>
        <end position="454"/>
    </location>
</feature>
<dbReference type="EMBL" id="JANBUM010000076">
    <property type="protein sequence ID" value="KAJ2785936.1"/>
    <property type="molecule type" value="Genomic_DNA"/>
</dbReference>
<feature type="transmembrane region" description="Helical" evidence="7">
    <location>
        <begin position="185"/>
        <end position="207"/>
    </location>
</feature>
<evidence type="ECO:0008006" key="10">
    <source>
        <dbReference type="Google" id="ProtNLM"/>
    </source>
</evidence>
<evidence type="ECO:0000313" key="9">
    <source>
        <dbReference type="Proteomes" id="UP001140172"/>
    </source>
</evidence>
<reference evidence="8" key="1">
    <citation type="submission" date="2022-07" db="EMBL/GenBank/DDBJ databases">
        <title>Phylogenomic reconstructions and comparative analyses of Kickxellomycotina fungi.</title>
        <authorList>
            <person name="Reynolds N.K."/>
            <person name="Stajich J.E."/>
            <person name="Barry K."/>
            <person name="Grigoriev I.V."/>
            <person name="Crous P."/>
            <person name="Smith M.E."/>
        </authorList>
    </citation>
    <scope>NUCLEOTIDE SEQUENCE</scope>
    <source>
        <strain evidence="8">BCRC 34489</strain>
    </source>
</reference>
<dbReference type="Pfam" id="PF01733">
    <property type="entry name" value="Nucleoside_tran"/>
    <property type="match status" value="1"/>
</dbReference>
<feature type="transmembrane region" description="Helical" evidence="7">
    <location>
        <begin position="370"/>
        <end position="393"/>
    </location>
</feature>
<dbReference type="OrthoDB" id="46396at2759"/>
<dbReference type="InterPro" id="IPR002259">
    <property type="entry name" value="Eqnu_transpt"/>
</dbReference>
<proteinExistence type="inferred from homology"/>
<dbReference type="Proteomes" id="UP001140172">
    <property type="component" value="Unassembled WGS sequence"/>
</dbReference>
<dbReference type="AlphaFoldDB" id="A0A9W8LMG1"/>
<dbReference type="GO" id="GO:0000329">
    <property type="term" value="C:fungal-type vacuole membrane"/>
    <property type="evidence" value="ECO:0007669"/>
    <property type="project" value="TreeGrafter"/>
</dbReference>
<evidence type="ECO:0000256" key="4">
    <source>
        <dbReference type="ARBA" id="ARBA00022692"/>
    </source>
</evidence>
<dbReference type="GO" id="GO:0034257">
    <property type="term" value="F:nicotinamide riboside transmembrane transporter activity"/>
    <property type="evidence" value="ECO:0007669"/>
    <property type="project" value="TreeGrafter"/>
</dbReference>
<comment type="similarity">
    <text evidence="2">Belongs to the SLC29A/ENT transporter (TC 2.A.57) family.</text>
</comment>
<dbReference type="PIRSF" id="PIRSF016379">
    <property type="entry name" value="ENT"/>
    <property type="match status" value="1"/>
</dbReference>